<evidence type="ECO:0000256" key="2">
    <source>
        <dbReference type="ARBA" id="ARBA00023125"/>
    </source>
</evidence>
<sequence length="306" mass="34149">MGQVRALPIRGVRLKDATDQFLSTIPSVNTRRGYAVALTQLVRDFGADSDVGLLEAERVGGWFTFKWGGSSAQTFNVRLASLRAACGYWRAQEWLVGDPLVRLVPRRVPPDHSRAMTRDEVTGLLAKDVALRERVLWTMLYETAARAEELLLLDIGDLDTANRCAVVTRKGGARDVVAWQTGTARLLPRLLAGRRRGPVFLTDRKAKPGVAVDDIDPATLRGRLSYRRALELFEEHTAEFARGPFTLHQLRHSRLTHAAEDGASTPMLMRMSGHTSVRSLGKYARPSAEALMRWQAQTDPAARRRR</sequence>
<dbReference type="PANTHER" id="PTHR30349">
    <property type="entry name" value="PHAGE INTEGRASE-RELATED"/>
    <property type="match status" value="1"/>
</dbReference>
<evidence type="ECO:0000256" key="1">
    <source>
        <dbReference type="ARBA" id="ARBA00008857"/>
    </source>
</evidence>
<dbReference type="InterPro" id="IPR013762">
    <property type="entry name" value="Integrase-like_cat_sf"/>
</dbReference>
<organism evidence="5 6">
    <name type="scientific">Nocardia vermiculata</name>
    <dbReference type="NCBI Taxonomy" id="257274"/>
    <lineage>
        <taxon>Bacteria</taxon>
        <taxon>Bacillati</taxon>
        <taxon>Actinomycetota</taxon>
        <taxon>Actinomycetes</taxon>
        <taxon>Mycobacteriales</taxon>
        <taxon>Nocardiaceae</taxon>
        <taxon>Nocardia</taxon>
    </lineage>
</organism>
<dbReference type="AlphaFoldDB" id="A0A846Y6F9"/>
<keyword evidence="2" id="KW-0238">DNA-binding</keyword>
<dbReference type="InterPro" id="IPR002104">
    <property type="entry name" value="Integrase_catalytic"/>
</dbReference>
<comment type="similarity">
    <text evidence="1">Belongs to the 'phage' integrase family.</text>
</comment>
<gene>
    <name evidence="5" type="ORF">HGA08_27400</name>
</gene>
<dbReference type="CDD" id="cd00397">
    <property type="entry name" value="DNA_BRE_C"/>
    <property type="match status" value="1"/>
</dbReference>
<evidence type="ECO:0000313" key="6">
    <source>
        <dbReference type="Proteomes" id="UP000565711"/>
    </source>
</evidence>
<evidence type="ECO:0000313" key="5">
    <source>
        <dbReference type="EMBL" id="NKY53925.1"/>
    </source>
</evidence>
<dbReference type="InterPro" id="IPR050090">
    <property type="entry name" value="Tyrosine_recombinase_XerCD"/>
</dbReference>
<dbReference type="GO" id="GO:0015074">
    <property type="term" value="P:DNA integration"/>
    <property type="evidence" value="ECO:0007669"/>
    <property type="project" value="InterPro"/>
</dbReference>
<dbReference type="RefSeq" id="WP_067879331.1">
    <property type="nucleotide sequence ID" value="NZ_JAAXOP010000022.1"/>
</dbReference>
<reference evidence="5 6" key="1">
    <citation type="submission" date="2020-04" db="EMBL/GenBank/DDBJ databases">
        <title>MicrobeNet Type strains.</title>
        <authorList>
            <person name="Nicholson A.C."/>
        </authorList>
    </citation>
    <scope>NUCLEOTIDE SEQUENCE [LARGE SCALE GENOMIC DNA]</scope>
    <source>
        <strain evidence="5 6">JCM 12354</strain>
    </source>
</reference>
<dbReference type="Proteomes" id="UP000565711">
    <property type="component" value="Unassembled WGS sequence"/>
</dbReference>
<feature type="domain" description="Tyr recombinase" evidence="4">
    <location>
        <begin position="111"/>
        <end position="296"/>
    </location>
</feature>
<proteinExistence type="inferred from homology"/>
<dbReference type="GO" id="GO:0003677">
    <property type="term" value="F:DNA binding"/>
    <property type="evidence" value="ECO:0007669"/>
    <property type="project" value="UniProtKB-KW"/>
</dbReference>
<evidence type="ECO:0000259" key="4">
    <source>
        <dbReference type="PROSITE" id="PS51898"/>
    </source>
</evidence>
<keyword evidence="3" id="KW-0233">DNA recombination</keyword>
<dbReference type="PANTHER" id="PTHR30349:SF41">
    <property type="entry name" value="INTEGRASE_RECOMBINASE PROTEIN MJ0367-RELATED"/>
    <property type="match status" value="1"/>
</dbReference>
<dbReference type="Pfam" id="PF00589">
    <property type="entry name" value="Phage_integrase"/>
    <property type="match status" value="1"/>
</dbReference>
<keyword evidence="6" id="KW-1185">Reference proteome</keyword>
<dbReference type="EMBL" id="JAAXOP010000022">
    <property type="protein sequence ID" value="NKY53925.1"/>
    <property type="molecule type" value="Genomic_DNA"/>
</dbReference>
<evidence type="ECO:0000256" key="3">
    <source>
        <dbReference type="ARBA" id="ARBA00023172"/>
    </source>
</evidence>
<dbReference type="Gene3D" id="1.10.443.10">
    <property type="entry name" value="Intergrase catalytic core"/>
    <property type="match status" value="1"/>
</dbReference>
<accession>A0A846Y6F9</accession>
<dbReference type="SUPFAM" id="SSF56349">
    <property type="entry name" value="DNA breaking-rejoining enzymes"/>
    <property type="match status" value="1"/>
</dbReference>
<comment type="caution">
    <text evidence="5">The sequence shown here is derived from an EMBL/GenBank/DDBJ whole genome shotgun (WGS) entry which is preliminary data.</text>
</comment>
<dbReference type="InterPro" id="IPR011010">
    <property type="entry name" value="DNA_brk_join_enz"/>
</dbReference>
<name>A0A846Y6F9_9NOCA</name>
<dbReference type="GO" id="GO:0006310">
    <property type="term" value="P:DNA recombination"/>
    <property type="evidence" value="ECO:0007669"/>
    <property type="project" value="UniProtKB-KW"/>
</dbReference>
<dbReference type="PROSITE" id="PS51898">
    <property type="entry name" value="TYR_RECOMBINASE"/>
    <property type="match status" value="1"/>
</dbReference>
<protein>
    <submittedName>
        <fullName evidence="5">Site-specific integrase</fullName>
    </submittedName>
</protein>